<evidence type="ECO:0000313" key="1">
    <source>
        <dbReference type="EMBL" id="QKJ86813.1"/>
    </source>
</evidence>
<gene>
    <name evidence="1" type="ORF">PMPD1_1863</name>
</gene>
<evidence type="ECO:0000313" key="2">
    <source>
        <dbReference type="Proteomes" id="UP000505325"/>
    </source>
</evidence>
<reference evidence="1 2" key="1">
    <citation type="submission" date="2020-06" db="EMBL/GenBank/DDBJ databases">
        <title>Genome sequence of Paramixta manurensis strain PD-1.</title>
        <authorList>
            <person name="Lee C.W."/>
            <person name="Kim J."/>
        </authorList>
    </citation>
    <scope>NUCLEOTIDE SEQUENCE [LARGE SCALE GENOMIC DNA]</scope>
    <source>
        <strain evidence="1 2">PD-1</strain>
    </source>
</reference>
<dbReference type="KEGG" id="pmak:PMPD1_1863"/>
<dbReference type="RefSeq" id="WP_173633805.1">
    <property type="nucleotide sequence ID" value="NZ_CP054212.1"/>
</dbReference>
<proteinExistence type="predicted"/>
<organism evidence="1 2">
    <name type="scientific">Paramixta manurensis</name>
    <dbReference type="NCBI Taxonomy" id="2740817"/>
    <lineage>
        <taxon>Bacteria</taxon>
        <taxon>Pseudomonadati</taxon>
        <taxon>Pseudomonadota</taxon>
        <taxon>Gammaproteobacteria</taxon>
        <taxon>Enterobacterales</taxon>
        <taxon>Erwiniaceae</taxon>
        <taxon>Paramixta</taxon>
    </lineage>
</organism>
<protein>
    <submittedName>
        <fullName evidence="1">Uncharacterized protein</fullName>
    </submittedName>
</protein>
<keyword evidence="2" id="KW-1185">Reference proteome</keyword>
<dbReference type="AlphaFoldDB" id="A0A6M8UND6"/>
<sequence length="670" mass="71947">MSGLKVDIIHSKNVDVNGVLPEDDCATAAGAAQVHAQSATGAASSTKAASVAASHAAPVVGQTKQNILSRVEHGAPFPLYEETQGITGNILDGTHSVSDEKTMLPLGRFTSTRWARNRGGKSSFTGFMLKGQGSHGTIIKHPASTGVGDHIFADNIYNSYIGGFTLDNSDLTPGTDQGNSRNGQVWITKSEDTQFDDIAFAGGDVLSFVLGECKNILSTNLKVDFQYRYPTGYSKSPLIVGDFSEKCIFMGGYVRSMSRDGKNIYTGDLADNDQANDSKWAFINLIGLHCSVKLSMSAAMWQEGEHAPNNAHFIGMNYYGHGIGHGISERAIGTDIGCSTRDTQGRGVWNLNCYYGIGGHFFDIKGENTNFASQTRGAIYSDNARMTVSVGQHFLGNTRDFADYSSGTSERAGGMFSVADNLSSLFYVGSAKPSRHHGITSSRMEREATIVNSGRGNHFVLMNTLNIGPIGKLSSAPGSVTDIIGCTLFTDQADSLLVQSGTAYSNFKSCVIRGYASIGESYTNAGYTTFESCTFFDTTFTDDDLQKSRYINCVFTNCVNAPDVCGLNFKADSAVRPSSARFEIKVTDGQVVKIPTWLVEARGIYDIKVGGRREDNDYLKATISKKRSRTNAVVSAVAESTPGAITVAWPPDAAIELHFSKGGNYNIKIG</sequence>
<accession>A0A6M8UND6</accession>
<name>A0A6M8UND6_9GAMM</name>
<dbReference type="Proteomes" id="UP000505325">
    <property type="component" value="Chromosome"/>
</dbReference>
<dbReference type="EMBL" id="CP054212">
    <property type="protein sequence ID" value="QKJ86813.1"/>
    <property type="molecule type" value="Genomic_DNA"/>
</dbReference>